<dbReference type="EMBL" id="CP081303">
    <property type="protein sequence ID" value="QZE12857.1"/>
    <property type="molecule type" value="Genomic_DNA"/>
</dbReference>
<accession>A0AC61NL61</accession>
<gene>
    <name evidence="1" type="ORF">K4L44_09680</name>
</gene>
<name>A0AC61NL61_9BACT</name>
<sequence length="1181" mass="136925">MRIINITIENIHSLKGKHSIDFDQKPLSDTGIFAIIGPTGSGKSTILDAICLALYNQTPRTGRLSKSAIDLFGSIMTKNAKNALAEVTYQVKGTTYRSKWMISHTRTGNLRDYEMELSEIQENGSVIISEKRSTVPSENSRIIGLSFDQFNRSMMLSQGAFTKFIEAGPNERGELLEKITGTEVFRKIGIETFDRHKAESLNLEKKRQELEKLNILSPEELKVYTEEKKSHEGLLEKKREVLKGYQDQQNLHRQKEDALTLQKGLQEKTLKLNDQVAAFEESRQMITAHNRVQPHIIEIHQLHQDKDHIDKLSKESANQQKEENEKKELLQGVSKHLEEATICYKETVENEKKMTPIWTKVTEFDQDIKVAKESLITLHTQQKSQEEGYRKREQKVETIQKDILKAKEKKEVLLQKRKESKQVEELQQKIFLVESLETQLTNDNQEIQSYYKKEGESKTVLALQSEKTITGKLTVLHSSQQKAHDYVETLEKQLQGHTFETINLKKEQIQKEIDALLKYTDYRKQTETLVKAIEEDKKLVKASELHCTQLEIETEKIRQQLEIEKLRLEELEKRREREVLESNYEVVRDSLTPESPCPLCGSLSHPYVQEMPQNKLDETTRSISETKQRIVKASEDQTKLVHTLTKERTSATLKNQNITDSQRQIASIKEEIQHIHLSQPWQLLDSQESNTKIKSMKGSLEKLNQLHVSLNNLHKIRDRKKTIDDLVTKFNQVNKTLIQLESILQVSLDSQLERVGIAVKKAKERVAEHEQLHREIETLQTMLQNLITREETEIKELNLAKIQTEEGGKRFAIHKEKYDKMVLERESLFQKRDPQKERLESEQKKESSREKLSLLEKQEVQVKADIQRVSIRVKEILQDKVEIEKQYQEREKQLLQRAKTLGYTAIEEMKRVILEPSQYDTLVQRESLLVKEQVTLTESTRSCKEQLVRIEKQIDSSKSLQELLMLDKTLQQEINEKTKELGIIENKLTENNRASIHSKVLLEDIGNQERETNKWRNLVELIGDANGNKFAKYAQELTLRKLLFHANRHMKNLSDRYWIEYQRNDKVDDLFIVDTYHGDVTRAVKTLSGGEKFIVSLSLAIGLSELAGKKTQVESLFIDEGFGTLDQEALDIAITALERLQMEQNRTIGVISHVKEIKERITTQISLQKKSNGYSTLKINS</sequence>
<evidence type="ECO:0000313" key="1">
    <source>
        <dbReference type="EMBL" id="QZE12857.1"/>
    </source>
</evidence>
<keyword evidence="2" id="KW-1185">Reference proteome</keyword>
<organism evidence="1 2">
    <name type="scientific">Halosquirtibacter laminarini</name>
    <dbReference type="NCBI Taxonomy" id="3374600"/>
    <lineage>
        <taxon>Bacteria</taxon>
        <taxon>Pseudomonadati</taxon>
        <taxon>Bacteroidota</taxon>
        <taxon>Bacteroidia</taxon>
        <taxon>Marinilabiliales</taxon>
        <taxon>Prolixibacteraceae</taxon>
        <taxon>Halosquirtibacter</taxon>
    </lineage>
</organism>
<proteinExistence type="predicted"/>
<dbReference type="Proteomes" id="UP000826212">
    <property type="component" value="Chromosome"/>
</dbReference>
<evidence type="ECO:0000313" key="2">
    <source>
        <dbReference type="Proteomes" id="UP000826212"/>
    </source>
</evidence>
<protein>
    <submittedName>
        <fullName evidence="1">AAA family ATPase</fullName>
    </submittedName>
</protein>
<reference evidence="1" key="1">
    <citation type="submission" date="2021-08" db="EMBL/GenBank/DDBJ databases">
        <title>Novel anaerobic bacterium isolated from sea squirt in East Sea, Republic of Korea.</title>
        <authorList>
            <person name="Nguyen T.H."/>
            <person name="Li Z."/>
            <person name="Lee Y.-J."/>
            <person name="Ko J."/>
            <person name="Kim S.-G."/>
        </authorList>
    </citation>
    <scope>NUCLEOTIDE SEQUENCE</scope>
    <source>
        <strain evidence="1">KCTC 25031</strain>
    </source>
</reference>